<dbReference type="PANTHER" id="PTHR12186">
    <property type="entry name" value="SIKE FAMILY MEMBER"/>
    <property type="match status" value="1"/>
</dbReference>
<dbReference type="Pfam" id="PF05769">
    <property type="entry name" value="SIKE"/>
    <property type="match status" value="1"/>
</dbReference>
<feature type="coiled-coil region" evidence="3">
    <location>
        <begin position="257"/>
        <end position="291"/>
    </location>
</feature>
<dbReference type="InterPro" id="IPR008555">
    <property type="entry name" value="SIKE"/>
</dbReference>
<dbReference type="WBParaSite" id="nRc.2.0.1.t44530-RA">
    <property type="protein sequence ID" value="nRc.2.0.1.t44530-RA"/>
    <property type="gene ID" value="nRc.2.0.1.g44530"/>
</dbReference>
<evidence type="ECO:0000256" key="5">
    <source>
        <dbReference type="SAM" id="Phobius"/>
    </source>
</evidence>
<keyword evidence="5" id="KW-0812">Transmembrane</keyword>
<reference evidence="7" key="1">
    <citation type="submission" date="2022-11" db="UniProtKB">
        <authorList>
            <consortium name="WormBaseParasite"/>
        </authorList>
    </citation>
    <scope>IDENTIFICATION</scope>
</reference>
<dbReference type="AlphaFoldDB" id="A0A915L1E1"/>
<proteinExistence type="inferred from homology"/>
<sequence>MKGIIGKNKADVIRITALKAQIDRNNRIKTHFYVIDSVYILLNREKPEHLAVLVCSVTAFSGHHRPNIAQPALFLKTMIWQVWETFNLCRERRVAELRPHGERMISFLNLVKLYFNFEEWPLLIIPLLYGIFLLFRRLMNETQYVTIVLKKLARSGQDKHGFWHSGLEKHLATHRSINKKYLDEQKSAEKIFEFLKMSASKRCTFAGHKTARSRQIDGELLTQTQALRDKIKCMKEYEDASTYTSLRNSSNPSLSLSQLIANNLRQENQQIKLLQNENMELKVALQQHQTALDLIMTKYRSKVFELLRNDDSELCNKYSTLTADSAEHSEEFSNMARLVSVVNNCLKLGEQASHQDQFNLARLRGENYTLRHLLKLAAQNDNAAILEFIEFLNNQNTYEFSYENYLSSNSPNGSNDDQHTPTRESVNSQSLDECDVNKDN</sequence>
<dbReference type="PANTHER" id="PTHR12186:SF2">
    <property type="entry name" value="FGFR1 ONCOGENE PARTNER 2 HOMOLOG"/>
    <property type="match status" value="1"/>
</dbReference>
<protein>
    <submittedName>
        <fullName evidence="7">Uncharacterized protein</fullName>
    </submittedName>
</protein>
<keyword evidence="2 3" id="KW-0175">Coiled coil</keyword>
<feature type="region of interest" description="Disordered" evidence="4">
    <location>
        <begin position="408"/>
        <end position="440"/>
    </location>
</feature>
<name>A0A915L1E1_ROMCU</name>
<evidence type="ECO:0000256" key="2">
    <source>
        <dbReference type="ARBA" id="ARBA00023054"/>
    </source>
</evidence>
<feature type="transmembrane region" description="Helical" evidence="5">
    <location>
        <begin position="113"/>
        <end position="135"/>
    </location>
</feature>
<keyword evidence="6" id="KW-1185">Reference proteome</keyword>
<evidence type="ECO:0000256" key="4">
    <source>
        <dbReference type="SAM" id="MobiDB-lite"/>
    </source>
</evidence>
<keyword evidence="5" id="KW-1133">Transmembrane helix</keyword>
<evidence type="ECO:0000256" key="3">
    <source>
        <dbReference type="SAM" id="Coils"/>
    </source>
</evidence>
<accession>A0A915L1E1</accession>
<organism evidence="6 7">
    <name type="scientific">Romanomermis culicivorax</name>
    <name type="common">Nematode worm</name>
    <dbReference type="NCBI Taxonomy" id="13658"/>
    <lineage>
        <taxon>Eukaryota</taxon>
        <taxon>Metazoa</taxon>
        <taxon>Ecdysozoa</taxon>
        <taxon>Nematoda</taxon>
        <taxon>Enoplea</taxon>
        <taxon>Dorylaimia</taxon>
        <taxon>Mermithida</taxon>
        <taxon>Mermithoidea</taxon>
        <taxon>Mermithidae</taxon>
        <taxon>Romanomermis</taxon>
    </lineage>
</organism>
<comment type="similarity">
    <text evidence="1">Belongs to the SIKE family.</text>
</comment>
<keyword evidence="5" id="KW-0472">Membrane</keyword>
<evidence type="ECO:0000256" key="1">
    <source>
        <dbReference type="ARBA" id="ARBA00005537"/>
    </source>
</evidence>
<evidence type="ECO:0000313" key="7">
    <source>
        <dbReference type="WBParaSite" id="nRc.2.0.1.t44530-RA"/>
    </source>
</evidence>
<evidence type="ECO:0000313" key="6">
    <source>
        <dbReference type="Proteomes" id="UP000887565"/>
    </source>
</evidence>
<dbReference type="Proteomes" id="UP000887565">
    <property type="component" value="Unplaced"/>
</dbReference>